<dbReference type="InterPro" id="IPR006047">
    <property type="entry name" value="GH13_cat_dom"/>
</dbReference>
<evidence type="ECO:0000256" key="1">
    <source>
        <dbReference type="ARBA" id="ARBA00008061"/>
    </source>
</evidence>
<dbReference type="Pfam" id="PF02922">
    <property type="entry name" value="CBM_48"/>
    <property type="match status" value="1"/>
</dbReference>
<name>Q21WH1_ALBFT</name>
<dbReference type="EMBL" id="CP000267">
    <property type="protein sequence ID" value="ABD69882.1"/>
    <property type="molecule type" value="Genomic_DNA"/>
</dbReference>
<dbReference type="Proteomes" id="UP000008332">
    <property type="component" value="Chromosome"/>
</dbReference>
<dbReference type="SMART" id="SM00642">
    <property type="entry name" value="Aamy"/>
    <property type="match status" value="1"/>
</dbReference>
<dbReference type="CDD" id="cd02856">
    <property type="entry name" value="E_set_GDE_Isoamylase_N"/>
    <property type="match status" value="1"/>
</dbReference>
<dbReference type="NCBIfam" id="TIGR02100">
    <property type="entry name" value="glgX_debranch"/>
    <property type="match status" value="1"/>
</dbReference>
<keyword evidence="6" id="KW-1185">Reference proteome</keyword>
<dbReference type="InterPro" id="IPR013780">
    <property type="entry name" value="Glyco_hydro_b"/>
</dbReference>
<dbReference type="OrthoDB" id="9800174at2"/>
<dbReference type="PANTHER" id="PTHR43002">
    <property type="entry name" value="GLYCOGEN DEBRANCHING ENZYME"/>
    <property type="match status" value="1"/>
</dbReference>
<dbReference type="Gene3D" id="3.20.20.80">
    <property type="entry name" value="Glycosidases"/>
    <property type="match status" value="1"/>
</dbReference>
<keyword evidence="3" id="KW-0326">Glycosidase</keyword>
<dbReference type="InterPro" id="IPR013783">
    <property type="entry name" value="Ig-like_fold"/>
</dbReference>
<dbReference type="KEGG" id="rfr:Rfer_2158"/>
<accession>Q21WH1</accession>
<keyword evidence="2" id="KW-0378">Hydrolase</keyword>
<dbReference type="AlphaFoldDB" id="Q21WH1"/>
<dbReference type="SUPFAM" id="SSF81296">
    <property type="entry name" value="E set domains"/>
    <property type="match status" value="1"/>
</dbReference>
<dbReference type="CDD" id="cd11326">
    <property type="entry name" value="AmyAc_Glg_debranch"/>
    <property type="match status" value="1"/>
</dbReference>
<evidence type="ECO:0000313" key="5">
    <source>
        <dbReference type="EMBL" id="ABD69882.1"/>
    </source>
</evidence>
<dbReference type="InterPro" id="IPR014756">
    <property type="entry name" value="Ig_E-set"/>
</dbReference>
<feature type="domain" description="Glycosyl hydrolase family 13 catalytic" evidence="4">
    <location>
        <begin position="170"/>
        <end position="576"/>
    </location>
</feature>
<dbReference type="GO" id="GO:0004135">
    <property type="term" value="F:amylo-alpha-1,6-glucosidase activity"/>
    <property type="evidence" value="ECO:0007669"/>
    <property type="project" value="InterPro"/>
</dbReference>
<reference evidence="6" key="1">
    <citation type="submission" date="2006-02" db="EMBL/GenBank/DDBJ databases">
        <title>Complete sequence of chromosome of Rhodoferax ferrireducens DSM 15236.</title>
        <authorList>
            <person name="Copeland A."/>
            <person name="Lucas S."/>
            <person name="Lapidus A."/>
            <person name="Barry K."/>
            <person name="Detter J.C."/>
            <person name="Glavina del Rio T."/>
            <person name="Hammon N."/>
            <person name="Israni S."/>
            <person name="Pitluck S."/>
            <person name="Brettin T."/>
            <person name="Bruce D."/>
            <person name="Han C."/>
            <person name="Tapia R."/>
            <person name="Gilna P."/>
            <person name="Kiss H."/>
            <person name="Schmutz J."/>
            <person name="Larimer F."/>
            <person name="Land M."/>
            <person name="Kyrpides N."/>
            <person name="Ivanova N."/>
            <person name="Richardson P."/>
        </authorList>
    </citation>
    <scope>NUCLEOTIDE SEQUENCE [LARGE SCALE GENOMIC DNA]</scope>
    <source>
        <strain evidence="6">ATCC BAA-621 / DSM 15236 / T118</strain>
    </source>
</reference>
<dbReference type="RefSeq" id="WP_011464450.1">
    <property type="nucleotide sequence ID" value="NC_007908.1"/>
</dbReference>
<dbReference type="SUPFAM" id="SSF51445">
    <property type="entry name" value="(Trans)glycosidases"/>
    <property type="match status" value="1"/>
</dbReference>
<dbReference type="Pfam" id="PF00128">
    <property type="entry name" value="Alpha-amylase"/>
    <property type="match status" value="1"/>
</dbReference>
<dbReference type="Gene3D" id="2.60.40.10">
    <property type="entry name" value="Immunoglobulins"/>
    <property type="match status" value="1"/>
</dbReference>
<dbReference type="HOGENOM" id="CLU_011725_1_1_4"/>
<dbReference type="CAZy" id="CBM48">
    <property type="family name" value="Carbohydrate-Binding Module Family 48"/>
</dbReference>
<dbReference type="InterPro" id="IPR004193">
    <property type="entry name" value="Glyco_hydro_13_N"/>
</dbReference>
<proteinExistence type="inferred from homology"/>
<dbReference type="eggNOG" id="COG1523">
    <property type="taxonomic scope" value="Bacteria"/>
</dbReference>
<dbReference type="STRING" id="338969.Rfer_2158"/>
<organism evidence="5 6">
    <name type="scientific">Albidiferax ferrireducens (strain ATCC BAA-621 / DSM 15236 / T118)</name>
    <name type="common">Rhodoferax ferrireducens</name>
    <dbReference type="NCBI Taxonomy" id="338969"/>
    <lineage>
        <taxon>Bacteria</taxon>
        <taxon>Pseudomonadati</taxon>
        <taxon>Pseudomonadota</taxon>
        <taxon>Betaproteobacteria</taxon>
        <taxon>Burkholderiales</taxon>
        <taxon>Comamonadaceae</taxon>
        <taxon>Rhodoferax</taxon>
    </lineage>
</organism>
<dbReference type="InterPro" id="IPR017853">
    <property type="entry name" value="GH"/>
</dbReference>
<evidence type="ECO:0000256" key="2">
    <source>
        <dbReference type="ARBA" id="ARBA00022801"/>
    </source>
</evidence>
<dbReference type="Gene3D" id="2.60.40.1180">
    <property type="entry name" value="Golgi alpha-mannosidase II"/>
    <property type="match status" value="1"/>
</dbReference>
<comment type="similarity">
    <text evidence="1">Belongs to the glycosyl hydrolase 13 family.</text>
</comment>
<dbReference type="InterPro" id="IPR044505">
    <property type="entry name" value="GlgX_Isoamylase_N_E_set"/>
</dbReference>
<protein>
    <submittedName>
        <fullName evidence="5">Glycogen debranching enzyme GlgX</fullName>
    </submittedName>
</protein>
<evidence type="ECO:0000313" key="6">
    <source>
        <dbReference type="Proteomes" id="UP000008332"/>
    </source>
</evidence>
<gene>
    <name evidence="5" type="ordered locus">Rfer_2158</name>
</gene>
<dbReference type="SUPFAM" id="SSF51011">
    <property type="entry name" value="Glycosyl hydrolase domain"/>
    <property type="match status" value="1"/>
</dbReference>
<sequence length="719" mass="81317">MKTNELITAVWPGHAYPRGAHWDGEGVNFALFSQHAEKVELCLFNETGRHERQRIEIRERTDDIWHCYLPEARPGLAYGYRVHGPYKPEEGHRFNPNKLLVDPYAKDLIGQLRWGDALYGYTIGSKREDLSFDRRDSAPLVPKSRVVEPAFTWGDDRRPTVPWQDMVIYELHVRGFTMTHPEVPAQLRGTYAGLGCAPVVDYLKRLGVTTIELLPVHSYVSERHLAIKGLSNYWGYNTLGFFAPERRYSASGNVKEFKTLVKTLHSAGIEVIIDVVYNHTCEGNQLGPTLSLRGIDNASYYIANASNHRYYDDFSGCGNTVNIEHPRTLQWMMDSLRYWVEEMHVDGFRFDLASALAREAGEVENLGGFFDAIRQDPTLNRVKLIAEPWDLGSGGYRVGNFPHGWAEWNDRYRNGMRAYWKGDDGQIGELAQRLTGSHDLYGWSGKRSHASINFVTAHDGFTLHDLVSYNDKHNEANGEDNRDGNSHNLSWNCGAEGESDNPAIRALRERQKRNLLATLLLSQGLPMLLAGDERGHTQLGNNNVYCQDNQLAWLDWTPSPERDALHTFVQRLIKLRREHPSLRRRNFFEGKPQDGDTDKDVCWLKPDGGEMMGQDWSDNQARCLAMLVSGSGISERGAHGETLHDDDFLLLLNSHHAEIPFALPPVRGGEWLLLLDTATQTIPPADNGLPLASPPAWGQASYPLQSRSLVLLTRARTLV</sequence>
<dbReference type="GO" id="GO:0005980">
    <property type="term" value="P:glycogen catabolic process"/>
    <property type="evidence" value="ECO:0007669"/>
    <property type="project" value="InterPro"/>
</dbReference>
<dbReference type="InterPro" id="IPR011837">
    <property type="entry name" value="Glycogen_debranch_GlgX"/>
</dbReference>
<evidence type="ECO:0000256" key="3">
    <source>
        <dbReference type="ARBA" id="ARBA00023295"/>
    </source>
</evidence>
<evidence type="ECO:0000259" key="4">
    <source>
        <dbReference type="SMART" id="SM00642"/>
    </source>
</evidence>
<dbReference type="CAZy" id="GH13">
    <property type="family name" value="Glycoside Hydrolase Family 13"/>
</dbReference>